<feature type="binding site" evidence="2">
    <location>
        <begin position="54"/>
        <end position="56"/>
    </location>
    <ligand>
        <name>substrate</name>
    </ligand>
</feature>
<feature type="binding site" evidence="2">
    <location>
        <begin position="255"/>
        <end position="256"/>
    </location>
    <ligand>
        <name>substrate</name>
    </ligand>
</feature>
<dbReference type="EC" id="5.3.1.23" evidence="2"/>
<dbReference type="Gene3D" id="1.20.120.420">
    <property type="entry name" value="translation initiation factor eif-2b, domain 1"/>
    <property type="match status" value="1"/>
</dbReference>
<dbReference type="InterPro" id="IPR037171">
    <property type="entry name" value="NagB/RpiA_transferase-like"/>
</dbReference>
<feature type="site" description="Transition state stabilizer" evidence="2">
    <location>
        <position position="165"/>
    </location>
</feature>
<gene>
    <name evidence="2 3" type="primary">mtnA</name>
    <name evidence="3" type="ORF">OQ497_11575</name>
</gene>
<dbReference type="Pfam" id="PF01008">
    <property type="entry name" value="IF-2B"/>
    <property type="match status" value="1"/>
</dbReference>
<dbReference type="Proteomes" id="UP001301152">
    <property type="component" value="Unassembled WGS sequence"/>
</dbReference>
<dbReference type="SUPFAM" id="SSF100950">
    <property type="entry name" value="NagB/RpiA/CoA transferase-like"/>
    <property type="match status" value="1"/>
</dbReference>
<feature type="binding site" evidence="2">
    <location>
        <position position="204"/>
    </location>
    <ligand>
        <name>substrate</name>
    </ligand>
</feature>
<dbReference type="NCBIfam" id="TIGR00512">
    <property type="entry name" value="salvage_mtnA"/>
    <property type="match status" value="1"/>
</dbReference>
<feature type="binding site" evidence="2">
    <location>
        <position position="91"/>
    </location>
    <ligand>
        <name>substrate</name>
    </ligand>
</feature>
<dbReference type="InterPro" id="IPR005251">
    <property type="entry name" value="IF-M1Pi"/>
</dbReference>
<evidence type="ECO:0000313" key="3">
    <source>
        <dbReference type="EMBL" id="MCX2564592.1"/>
    </source>
</evidence>
<dbReference type="InterPro" id="IPR000649">
    <property type="entry name" value="IF-2B-related"/>
</dbReference>
<dbReference type="PANTHER" id="PTHR43475:SF1">
    <property type="entry name" value="METHYLTHIORIBOSE-1-PHOSPHATE ISOMERASE"/>
    <property type="match status" value="1"/>
</dbReference>
<dbReference type="RefSeq" id="WP_173560190.1">
    <property type="nucleotide sequence ID" value="NZ_JAPIUZ010000007.1"/>
</dbReference>
<dbReference type="NCBIfam" id="TIGR00524">
    <property type="entry name" value="eIF-2B_rel"/>
    <property type="match status" value="1"/>
</dbReference>
<dbReference type="InterPro" id="IPR042529">
    <property type="entry name" value="IF_2B-like_C"/>
</dbReference>
<dbReference type="InterPro" id="IPR011559">
    <property type="entry name" value="Initiation_fac_2B_a/b/d"/>
</dbReference>
<feature type="active site" description="Proton donor" evidence="2">
    <location>
        <position position="245"/>
    </location>
</feature>
<accession>A0ABT3QH20</accession>
<evidence type="ECO:0000313" key="4">
    <source>
        <dbReference type="Proteomes" id="UP001301152"/>
    </source>
</evidence>
<comment type="pathway">
    <text evidence="2">Amino-acid biosynthesis; L-methionine biosynthesis via salvage pathway; L-methionine from S-methyl-5-thio-alpha-D-ribose 1-phosphate: step 1/6.</text>
</comment>
<dbReference type="InterPro" id="IPR027363">
    <property type="entry name" value="M1Pi_N"/>
</dbReference>
<keyword evidence="2" id="KW-0028">Amino-acid biosynthesis</keyword>
<keyword evidence="4" id="KW-1185">Reference proteome</keyword>
<reference evidence="3 4" key="1">
    <citation type="submission" date="2022-11" db="EMBL/GenBank/DDBJ databases">
        <title>Genome sequencing of Acetobacter type strain.</title>
        <authorList>
            <person name="Heo J."/>
            <person name="Lee D."/>
            <person name="Han B.-H."/>
            <person name="Hong S.-B."/>
            <person name="Kwon S.-W."/>
        </authorList>
    </citation>
    <scope>NUCLEOTIDE SEQUENCE [LARGE SCALE GENOMIC DNA]</scope>
    <source>
        <strain evidence="3 4">KACC 21253</strain>
    </source>
</reference>
<evidence type="ECO:0000256" key="1">
    <source>
        <dbReference type="ARBA" id="ARBA00023235"/>
    </source>
</evidence>
<keyword evidence="2" id="KW-0486">Methionine biosynthesis</keyword>
<dbReference type="GO" id="GO:0046523">
    <property type="term" value="F:S-methyl-5-thioribose-1-phosphate isomerase activity"/>
    <property type="evidence" value="ECO:0007669"/>
    <property type="project" value="UniProtKB-EC"/>
</dbReference>
<comment type="catalytic activity">
    <reaction evidence="2">
        <text>5-(methylsulfanyl)-alpha-D-ribose 1-phosphate = 5-(methylsulfanyl)-D-ribulose 1-phosphate</text>
        <dbReference type="Rhea" id="RHEA:19989"/>
        <dbReference type="ChEBI" id="CHEBI:58533"/>
        <dbReference type="ChEBI" id="CHEBI:58548"/>
        <dbReference type="EC" id="5.3.1.23"/>
    </reaction>
</comment>
<dbReference type="PANTHER" id="PTHR43475">
    <property type="entry name" value="METHYLTHIORIBOSE-1-PHOSPHATE ISOMERASE"/>
    <property type="match status" value="1"/>
</dbReference>
<dbReference type="Gene3D" id="3.40.50.10470">
    <property type="entry name" value="Translation initiation factor eif-2b, domain 2"/>
    <property type="match status" value="1"/>
</dbReference>
<comment type="caution">
    <text evidence="3">The sequence shown here is derived from an EMBL/GenBank/DDBJ whole genome shotgun (WGS) entry which is preliminary data.</text>
</comment>
<proteinExistence type="inferred from homology"/>
<dbReference type="EMBL" id="JAPIUZ010000007">
    <property type="protein sequence ID" value="MCX2564592.1"/>
    <property type="molecule type" value="Genomic_DNA"/>
</dbReference>
<comment type="function">
    <text evidence="2">Catalyzes the interconversion of methylthioribose-1-phosphate (MTR-1-P) into methylthioribulose-1-phosphate (MTRu-1-P).</text>
</comment>
<keyword evidence="1 2" id="KW-0413">Isomerase</keyword>
<dbReference type="NCBIfam" id="NF004326">
    <property type="entry name" value="PRK05720.1"/>
    <property type="match status" value="1"/>
</dbReference>
<dbReference type="HAMAP" id="MF_01678">
    <property type="entry name" value="Salvage_MtnA"/>
    <property type="match status" value="1"/>
</dbReference>
<sequence>MKIDGVSYRSVWINEEDGWSVNIFDQTLFPFSRNILRLTTPDDVAHAIRSMQVRGAPLIGAVAAYGLALALRNNASDHALETQAAMLAATRPTAINLRWAIDRLLTYLRPLPEQERVKAAYAEAGKICDEDVAQNEAIGRHGLELIRDIASKRKNQSPVNILTHCNAGWIATVDWGTALAPIYMAHDEGLKVHVWVDETRPRNQGAALTAWELGGHGVPHTVIADNAGGHLMQHGQVDLVIVGTDRVTRTGDVANKIGSYLKALAARDNNVPFWVALPSTTIDWTVSDGVKEIPIEERSASEVTHIAGRTAKGEITSVQLVPDGSKAANPAFDVTPARLVTGLITERGCCPATTEGLRAMFPENQLFVPEFDGLD</sequence>
<organism evidence="3 4">
    <name type="scientific">Acetobacter thailandicus</name>
    <dbReference type="NCBI Taxonomy" id="1502842"/>
    <lineage>
        <taxon>Bacteria</taxon>
        <taxon>Pseudomonadati</taxon>
        <taxon>Pseudomonadota</taxon>
        <taxon>Alphaproteobacteria</taxon>
        <taxon>Acetobacterales</taxon>
        <taxon>Acetobacteraceae</taxon>
        <taxon>Acetobacter</taxon>
    </lineage>
</organism>
<evidence type="ECO:0000256" key="2">
    <source>
        <dbReference type="HAMAP-Rule" id="MF_01678"/>
    </source>
</evidence>
<protein>
    <recommendedName>
        <fullName evidence="2">Methylthioribose-1-phosphate isomerase</fullName>
        <shortName evidence="2">M1Pi</shortName>
        <shortName evidence="2">MTR-1-P isomerase</shortName>
        <ecNumber evidence="2">5.3.1.23</ecNumber>
    </recommendedName>
    <alternativeName>
        <fullName evidence="2">S-methyl-5-thioribose-1-phosphate isomerase</fullName>
    </alternativeName>
</protein>
<name>A0ABT3QH20_9PROT</name>
<comment type="similarity">
    <text evidence="2">Belongs to the EIF-2B alpha/beta/delta subunits family. MtnA subfamily.</text>
</comment>